<protein>
    <submittedName>
        <fullName evidence="3">Serpentine Receptor, class H</fullName>
    </submittedName>
</protein>
<feature type="transmembrane region" description="Helical" evidence="1">
    <location>
        <begin position="96"/>
        <end position="116"/>
    </location>
</feature>
<evidence type="ECO:0000256" key="1">
    <source>
        <dbReference type="SAM" id="Phobius"/>
    </source>
</evidence>
<proteinExistence type="predicted"/>
<dbReference type="Proteomes" id="UP000095282">
    <property type="component" value="Unplaced"/>
</dbReference>
<dbReference type="SUPFAM" id="SSF81321">
    <property type="entry name" value="Family A G protein-coupled receptor-like"/>
    <property type="match status" value="1"/>
</dbReference>
<dbReference type="PANTHER" id="PTHR22941:SF27">
    <property type="entry name" value="SERPENTINE RECEPTOR, CLASS H"/>
    <property type="match status" value="1"/>
</dbReference>
<feature type="transmembrane region" description="Helical" evidence="1">
    <location>
        <begin position="193"/>
        <end position="216"/>
    </location>
</feature>
<accession>A0A1I7TYM8</accession>
<keyword evidence="1" id="KW-0472">Membrane</keyword>
<feature type="transmembrane region" description="Helical" evidence="1">
    <location>
        <begin position="50"/>
        <end position="76"/>
    </location>
</feature>
<keyword evidence="1" id="KW-1133">Transmembrane helix</keyword>
<feature type="transmembrane region" description="Helical" evidence="1">
    <location>
        <begin position="18"/>
        <end position="38"/>
    </location>
</feature>
<organism evidence="2 3">
    <name type="scientific">Caenorhabditis tropicalis</name>
    <dbReference type="NCBI Taxonomy" id="1561998"/>
    <lineage>
        <taxon>Eukaryota</taxon>
        <taxon>Metazoa</taxon>
        <taxon>Ecdysozoa</taxon>
        <taxon>Nematoda</taxon>
        <taxon>Chromadorea</taxon>
        <taxon>Rhabditida</taxon>
        <taxon>Rhabditina</taxon>
        <taxon>Rhabditomorpha</taxon>
        <taxon>Rhabditoidea</taxon>
        <taxon>Rhabditidae</taxon>
        <taxon>Peloderinae</taxon>
        <taxon>Caenorhabditis</taxon>
    </lineage>
</organism>
<reference evidence="3" key="1">
    <citation type="submission" date="2016-11" db="UniProtKB">
        <authorList>
            <consortium name="WormBaseParasite"/>
        </authorList>
    </citation>
    <scope>IDENTIFICATION</scope>
</reference>
<dbReference type="eggNOG" id="ENOG502TG9Y">
    <property type="taxonomic scope" value="Eukaryota"/>
</dbReference>
<keyword evidence="1" id="KW-0812">Transmembrane</keyword>
<dbReference type="Pfam" id="PF10318">
    <property type="entry name" value="7TM_GPCR_Srh"/>
    <property type="match status" value="1"/>
</dbReference>
<dbReference type="WBParaSite" id="Csp11.Scaffold629.g13108.t1">
    <property type="protein sequence ID" value="Csp11.Scaffold629.g13108.t1"/>
    <property type="gene ID" value="Csp11.Scaffold629.g13108"/>
</dbReference>
<dbReference type="InterPro" id="IPR019422">
    <property type="entry name" value="7TM_GPCR_serpentine_rcpt_Srh"/>
</dbReference>
<feature type="transmembrane region" description="Helical" evidence="1">
    <location>
        <begin position="137"/>
        <end position="157"/>
    </location>
</feature>
<evidence type="ECO:0000313" key="2">
    <source>
        <dbReference type="Proteomes" id="UP000095282"/>
    </source>
</evidence>
<name>A0A1I7TYM8_9PELO</name>
<feature type="transmembrane region" description="Helical" evidence="1">
    <location>
        <begin position="237"/>
        <end position="265"/>
    </location>
</feature>
<keyword evidence="2" id="KW-1185">Reference proteome</keyword>
<dbReference type="InterPro" id="IPR053220">
    <property type="entry name" value="Nematode_rcpt-like_serp_H"/>
</dbReference>
<evidence type="ECO:0000313" key="3">
    <source>
        <dbReference type="WBParaSite" id="Csp11.Scaffold629.g13108.t1"/>
    </source>
</evidence>
<dbReference type="AlphaFoldDB" id="A0A1I7TYM8"/>
<sequence length="338" mass="38513">MCIWRNSSFELETFAPSVLHKLAVIEIPVHFLASYVILFKTPSRMESVKWMMLLMHICGAYLDLFISALSTQFFLLPTAAGHSQGLYTYLGMPVKWQAYMYINGICLAGVSILSFFENRFNAVVKGRRTSILNDKKLLIYIIGNYIFSFVYILPITFTPPEQEFGKMYVRERLPCVPQEIFDHPDFFVYATDVTLLTCIISFGASITTLQCIYFFSRIISYLSSKKAKSLKTYKLQLHFFIALTIQILIPLLAIIGPVCYIVYAFIVSHFDQALNNIFLNVISIHGMLSSTVMLIVHRPYREAVLNLLCDIKRKRGPNGSSVNANNVPLFVPSRASRT</sequence>
<feature type="transmembrane region" description="Helical" evidence="1">
    <location>
        <begin position="277"/>
        <end position="296"/>
    </location>
</feature>
<dbReference type="PANTHER" id="PTHR22941">
    <property type="entry name" value="SERPENTINE RECEPTOR"/>
    <property type="match status" value="1"/>
</dbReference>